<dbReference type="Proteomes" id="UP000605253">
    <property type="component" value="Unassembled WGS sequence"/>
</dbReference>
<dbReference type="Gene3D" id="3.40.50.10140">
    <property type="entry name" value="Toll/interleukin-1 receptor homology (TIR) domain"/>
    <property type="match status" value="1"/>
</dbReference>
<dbReference type="RefSeq" id="WP_188365650.1">
    <property type="nucleotide sequence ID" value="NZ_BAABJF010000010.1"/>
</dbReference>
<feature type="domain" description="Thoeris protein ThsB TIR-like" evidence="1">
    <location>
        <begin position="6"/>
        <end position="106"/>
    </location>
</feature>
<dbReference type="AlphaFoldDB" id="A0A917CVK4"/>
<dbReference type="Pfam" id="PF08937">
    <property type="entry name" value="ThsB_TIR"/>
    <property type="match status" value="1"/>
</dbReference>
<evidence type="ECO:0000313" key="2">
    <source>
        <dbReference type="EMBL" id="GGF99105.1"/>
    </source>
</evidence>
<dbReference type="SUPFAM" id="SSF52200">
    <property type="entry name" value="Toll/Interleukin receptor TIR domain"/>
    <property type="match status" value="1"/>
</dbReference>
<proteinExistence type="predicted"/>
<evidence type="ECO:0000259" key="1">
    <source>
        <dbReference type="Pfam" id="PF08937"/>
    </source>
</evidence>
<dbReference type="EMBL" id="BMEO01000009">
    <property type="protein sequence ID" value="GGF99105.1"/>
    <property type="molecule type" value="Genomic_DNA"/>
</dbReference>
<comment type="caution">
    <text evidence="2">The sequence shown here is derived from an EMBL/GenBank/DDBJ whole genome shotgun (WGS) entry which is preliminary data.</text>
</comment>
<reference evidence="2" key="2">
    <citation type="submission" date="2020-09" db="EMBL/GenBank/DDBJ databases">
        <authorList>
            <person name="Sun Q."/>
            <person name="Zhou Y."/>
        </authorList>
    </citation>
    <scope>NUCLEOTIDE SEQUENCE</scope>
    <source>
        <strain evidence="2">CGMCC 1.12181</strain>
    </source>
</reference>
<reference evidence="2" key="1">
    <citation type="journal article" date="2014" name="Int. J. Syst. Evol. Microbiol.">
        <title>Complete genome sequence of Corynebacterium casei LMG S-19264T (=DSM 44701T), isolated from a smear-ripened cheese.</title>
        <authorList>
            <consortium name="US DOE Joint Genome Institute (JGI-PGF)"/>
            <person name="Walter F."/>
            <person name="Albersmeier A."/>
            <person name="Kalinowski J."/>
            <person name="Ruckert C."/>
        </authorList>
    </citation>
    <scope>NUCLEOTIDE SEQUENCE</scope>
    <source>
        <strain evidence="2">CGMCC 1.12181</strain>
    </source>
</reference>
<keyword evidence="3" id="KW-1185">Reference proteome</keyword>
<sequence length="211" mass="24169">MARETFIAYKYSEAQDLRDDIIEKLGEDARYYQGETAESPDMSGETIDKIKNNLKDMIFGTSVTIVIISPNLKESEWVDWEIEYSLKEYKRQSTTSKTNGIVGVIMKHNGSYDWLVSSSQNADGCTTRYIDDSKLYDIIKGNRYNLNTDDKYSCPNCQSFDQLEGSYIALVEEESFLNNPSHYIENAYNKSKVTGNYNLIKKRESTSANNI</sequence>
<evidence type="ECO:0000313" key="3">
    <source>
        <dbReference type="Proteomes" id="UP000605253"/>
    </source>
</evidence>
<dbReference type="InterPro" id="IPR015032">
    <property type="entry name" value="ThsB__TIR-like_domain"/>
</dbReference>
<accession>A0A917CVK4</accession>
<name>A0A917CVK4_9GAMM</name>
<organism evidence="2 3">
    <name type="scientific">Marinicella pacifica</name>
    <dbReference type="NCBI Taxonomy" id="1171543"/>
    <lineage>
        <taxon>Bacteria</taxon>
        <taxon>Pseudomonadati</taxon>
        <taxon>Pseudomonadota</taxon>
        <taxon>Gammaproteobacteria</taxon>
        <taxon>Lysobacterales</taxon>
        <taxon>Marinicellaceae</taxon>
        <taxon>Marinicella</taxon>
    </lineage>
</organism>
<dbReference type="InterPro" id="IPR035897">
    <property type="entry name" value="Toll_tir_struct_dom_sf"/>
</dbReference>
<gene>
    <name evidence="2" type="ORF">GCM10011365_20520</name>
</gene>
<protein>
    <recommendedName>
        <fullName evidence="1">Thoeris protein ThsB TIR-like domain-containing protein</fullName>
    </recommendedName>
</protein>